<dbReference type="PANTHER" id="PTHR33446:SF2">
    <property type="entry name" value="PROTEIN TONB"/>
    <property type="match status" value="1"/>
</dbReference>
<feature type="chain" id="PRO_5035173869" description="TonB C-terminal domain-containing protein" evidence="10">
    <location>
        <begin position="27"/>
        <end position="260"/>
    </location>
</feature>
<proteinExistence type="inferred from homology"/>
<evidence type="ECO:0000259" key="11">
    <source>
        <dbReference type="PROSITE" id="PS52015"/>
    </source>
</evidence>
<keyword evidence="3" id="KW-0813">Transport</keyword>
<reference evidence="12" key="1">
    <citation type="journal article" date="2014" name="Int. J. Syst. Evol. Microbiol.">
        <title>Complete genome sequence of Corynebacterium casei LMG S-19264T (=DSM 44701T), isolated from a smear-ripened cheese.</title>
        <authorList>
            <consortium name="US DOE Joint Genome Institute (JGI-PGF)"/>
            <person name="Walter F."/>
            <person name="Albersmeier A."/>
            <person name="Kalinowski J."/>
            <person name="Ruckert C."/>
        </authorList>
    </citation>
    <scope>NUCLEOTIDE SEQUENCE</scope>
    <source>
        <strain evidence="12">CGMCC 1.15448</strain>
    </source>
</reference>
<comment type="similarity">
    <text evidence="2">Belongs to the TonB family.</text>
</comment>
<dbReference type="RefSeq" id="WP_188933375.1">
    <property type="nucleotide sequence ID" value="NZ_BMJC01000003.1"/>
</dbReference>
<feature type="signal peptide" evidence="10">
    <location>
        <begin position="1"/>
        <end position="26"/>
    </location>
</feature>
<evidence type="ECO:0000256" key="2">
    <source>
        <dbReference type="ARBA" id="ARBA00006555"/>
    </source>
</evidence>
<dbReference type="NCBIfam" id="TIGR01352">
    <property type="entry name" value="tonB_Cterm"/>
    <property type="match status" value="1"/>
</dbReference>
<keyword evidence="7" id="KW-0653">Protein transport</keyword>
<sequence length="260" mass="30009">MLLTKTSRVTAISGLLLLFMSLSSRAQIYRNEKLTFLDGSGNPTKEKKAVTFRQVVKMDDTLWEINLYQKGGPRIRSMQSGDPDGHMLNGRYITYTFLGDADTVGTYSKGRREGYWRVFTRDGRIVRVMWYKEGTLLWTKDSVEWKQQLQLYEAFVPMKGEVGPEFPGGPAAWLAYLHKNLRYPDMAFKNRVEGDVIIAFLVDEDGMVSLDDVWVARSVEYDLDGEALRIIYRSPDWEPAKMDGKPVRSYREQPILFKLH</sequence>
<dbReference type="GO" id="GO:0055085">
    <property type="term" value="P:transmembrane transport"/>
    <property type="evidence" value="ECO:0007669"/>
    <property type="project" value="InterPro"/>
</dbReference>
<dbReference type="Gene3D" id="2.20.110.10">
    <property type="entry name" value="Histone H3 K4-specific methyltransferase SET7/9 N-terminal domain"/>
    <property type="match status" value="1"/>
</dbReference>
<dbReference type="GO" id="GO:0015031">
    <property type="term" value="P:protein transport"/>
    <property type="evidence" value="ECO:0007669"/>
    <property type="project" value="UniProtKB-KW"/>
</dbReference>
<dbReference type="SUPFAM" id="SSF74653">
    <property type="entry name" value="TolA/TonB C-terminal domain"/>
    <property type="match status" value="1"/>
</dbReference>
<dbReference type="GO" id="GO:0098797">
    <property type="term" value="C:plasma membrane protein complex"/>
    <property type="evidence" value="ECO:0007669"/>
    <property type="project" value="TreeGrafter"/>
</dbReference>
<dbReference type="PROSITE" id="PS52015">
    <property type="entry name" value="TONB_CTD"/>
    <property type="match status" value="1"/>
</dbReference>
<dbReference type="Gene3D" id="3.30.1150.10">
    <property type="match status" value="1"/>
</dbReference>
<dbReference type="GO" id="GO:0031992">
    <property type="term" value="F:energy transducer activity"/>
    <property type="evidence" value="ECO:0007669"/>
    <property type="project" value="TreeGrafter"/>
</dbReference>
<keyword evidence="13" id="KW-1185">Reference proteome</keyword>
<evidence type="ECO:0000256" key="7">
    <source>
        <dbReference type="ARBA" id="ARBA00022927"/>
    </source>
</evidence>
<protein>
    <recommendedName>
        <fullName evidence="11">TonB C-terminal domain-containing protein</fullName>
    </recommendedName>
</protein>
<evidence type="ECO:0000256" key="3">
    <source>
        <dbReference type="ARBA" id="ARBA00022448"/>
    </source>
</evidence>
<dbReference type="AlphaFoldDB" id="A0A8J2UEC8"/>
<dbReference type="InterPro" id="IPR006260">
    <property type="entry name" value="TonB/TolA_C"/>
</dbReference>
<dbReference type="Proteomes" id="UP000607559">
    <property type="component" value="Unassembled WGS sequence"/>
</dbReference>
<dbReference type="InterPro" id="IPR037682">
    <property type="entry name" value="TonB_C"/>
</dbReference>
<dbReference type="SUPFAM" id="SSF82185">
    <property type="entry name" value="Histone H3 K4-specific methyltransferase SET7/9 N-terminal domain"/>
    <property type="match status" value="1"/>
</dbReference>
<evidence type="ECO:0000256" key="5">
    <source>
        <dbReference type="ARBA" id="ARBA00022519"/>
    </source>
</evidence>
<comment type="subcellular location">
    <subcellularLocation>
        <location evidence="1">Cell inner membrane</location>
        <topology evidence="1">Single-pass membrane protein</topology>
        <orientation evidence="1">Periplasmic side</orientation>
    </subcellularLocation>
</comment>
<evidence type="ECO:0000313" key="13">
    <source>
        <dbReference type="Proteomes" id="UP000607559"/>
    </source>
</evidence>
<evidence type="ECO:0000256" key="8">
    <source>
        <dbReference type="ARBA" id="ARBA00022989"/>
    </source>
</evidence>
<evidence type="ECO:0000313" key="12">
    <source>
        <dbReference type="EMBL" id="GGB06024.1"/>
    </source>
</evidence>
<accession>A0A8J2UEC8</accession>
<evidence type="ECO:0000256" key="9">
    <source>
        <dbReference type="ARBA" id="ARBA00023136"/>
    </source>
</evidence>
<dbReference type="Pfam" id="PF03544">
    <property type="entry name" value="TonB_C"/>
    <property type="match status" value="1"/>
</dbReference>
<gene>
    <name evidence="12" type="ORF">GCM10011511_31790</name>
</gene>
<evidence type="ECO:0000256" key="6">
    <source>
        <dbReference type="ARBA" id="ARBA00022692"/>
    </source>
</evidence>
<feature type="domain" description="TonB C-terminal" evidence="11">
    <location>
        <begin position="168"/>
        <end position="260"/>
    </location>
</feature>
<evidence type="ECO:0000256" key="1">
    <source>
        <dbReference type="ARBA" id="ARBA00004383"/>
    </source>
</evidence>
<evidence type="ECO:0000256" key="4">
    <source>
        <dbReference type="ARBA" id="ARBA00022475"/>
    </source>
</evidence>
<keyword evidence="10" id="KW-0732">Signal</keyword>
<reference evidence="12" key="2">
    <citation type="submission" date="2020-09" db="EMBL/GenBank/DDBJ databases">
        <authorList>
            <person name="Sun Q."/>
            <person name="Zhou Y."/>
        </authorList>
    </citation>
    <scope>NUCLEOTIDE SEQUENCE</scope>
    <source>
        <strain evidence="12">CGMCC 1.15448</strain>
    </source>
</reference>
<keyword evidence="9" id="KW-0472">Membrane</keyword>
<organism evidence="12 13">
    <name type="scientific">Puia dinghuensis</name>
    <dbReference type="NCBI Taxonomy" id="1792502"/>
    <lineage>
        <taxon>Bacteria</taxon>
        <taxon>Pseudomonadati</taxon>
        <taxon>Bacteroidota</taxon>
        <taxon>Chitinophagia</taxon>
        <taxon>Chitinophagales</taxon>
        <taxon>Chitinophagaceae</taxon>
        <taxon>Puia</taxon>
    </lineage>
</organism>
<name>A0A8J2UEC8_9BACT</name>
<keyword evidence="5" id="KW-0997">Cell inner membrane</keyword>
<keyword evidence="4" id="KW-1003">Cell membrane</keyword>
<keyword evidence="6" id="KW-0812">Transmembrane</keyword>
<keyword evidence="8" id="KW-1133">Transmembrane helix</keyword>
<dbReference type="InterPro" id="IPR051045">
    <property type="entry name" value="TonB-dependent_transducer"/>
</dbReference>
<dbReference type="EMBL" id="BMJC01000003">
    <property type="protein sequence ID" value="GGB06024.1"/>
    <property type="molecule type" value="Genomic_DNA"/>
</dbReference>
<comment type="caution">
    <text evidence="12">The sequence shown here is derived from an EMBL/GenBank/DDBJ whole genome shotgun (WGS) entry which is preliminary data.</text>
</comment>
<dbReference type="PANTHER" id="PTHR33446">
    <property type="entry name" value="PROTEIN TONB-RELATED"/>
    <property type="match status" value="1"/>
</dbReference>
<evidence type="ECO:0000256" key="10">
    <source>
        <dbReference type="SAM" id="SignalP"/>
    </source>
</evidence>